<sequence>MKKILIDGRCLNEVSTGGKNYAIELIKSYQREYGKDNVFVLCRQSQETKWFNEIIYPLKTYSFINFFLLHRIIRKVHPNIFHSPFHYSSFFKVKGCLYVTSVLDLMYRTVPNFYRKNSFLNLLGVLKTNFFIKRSLNNSDIVISISETTADDVKRYFDKDSFVIPCGVILRNYTDLSCQSGLSIYPKNSFFLYVGLTTVHKNVEFLISCFEKAVTDKMLIICGKNDGNLKSSNPRVKFLGFVSEDDLGYLYNNCSAFVFPSLYEGFGLPILEALAQGSIVFSSTGGSLKEFSDKLIHFFNPRDADSLIRLLEGVNNIQAPDKNEVAEYLSLFRWNVNFRKMHRIISLYEKNSNLCMYGDIQRS</sequence>
<keyword evidence="1 4" id="KW-0808">Transferase</keyword>
<dbReference type="GO" id="GO:0016757">
    <property type="term" value="F:glycosyltransferase activity"/>
    <property type="evidence" value="ECO:0007669"/>
    <property type="project" value="InterPro"/>
</dbReference>
<protein>
    <submittedName>
        <fullName evidence="4">Glycosyltransferase family 4 protein</fullName>
    </submittedName>
</protein>
<accession>A0A7X9S8V5</accession>
<feature type="domain" description="Glycosyltransferase subfamily 4-like N-terminal" evidence="3">
    <location>
        <begin position="36"/>
        <end position="168"/>
    </location>
</feature>
<dbReference type="InterPro" id="IPR001296">
    <property type="entry name" value="Glyco_trans_1"/>
</dbReference>
<evidence type="ECO:0000259" key="2">
    <source>
        <dbReference type="Pfam" id="PF00534"/>
    </source>
</evidence>
<evidence type="ECO:0000313" key="5">
    <source>
        <dbReference type="Proteomes" id="UP000520291"/>
    </source>
</evidence>
<dbReference type="RefSeq" id="WP_168947097.1">
    <property type="nucleotide sequence ID" value="NZ_JABAGL010000002.1"/>
</dbReference>
<dbReference type="AlphaFoldDB" id="A0A7X9S8V5"/>
<dbReference type="PANTHER" id="PTHR46401">
    <property type="entry name" value="GLYCOSYLTRANSFERASE WBBK-RELATED"/>
    <property type="match status" value="1"/>
</dbReference>
<proteinExistence type="predicted"/>
<dbReference type="SUPFAM" id="SSF53756">
    <property type="entry name" value="UDP-Glycosyltransferase/glycogen phosphorylase"/>
    <property type="match status" value="1"/>
</dbReference>
<feature type="domain" description="Glycosyl transferase family 1" evidence="2">
    <location>
        <begin position="184"/>
        <end position="312"/>
    </location>
</feature>
<dbReference type="InterPro" id="IPR028098">
    <property type="entry name" value="Glyco_trans_4-like_N"/>
</dbReference>
<evidence type="ECO:0000313" key="4">
    <source>
        <dbReference type="EMBL" id="NME84878.1"/>
    </source>
</evidence>
<dbReference type="Pfam" id="PF00534">
    <property type="entry name" value="Glycos_transf_1"/>
    <property type="match status" value="1"/>
</dbReference>
<organism evidence="4 5">
    <name type="scientific">Bacteroides eggerthii</name>
    <dbReference type="NCBI Taxonomy" id="28111"/>
    <lineage>
        <taxon>Bacteria</taxon>
        <taxon>Pseudomonadati</taxon>
        <taxon>Bacteroidota</taxon>
        <taxon>Bacteroidia</taxon>
        <taxon>Bacteroidales</taxon>
        <taxon>Bacteroidaceae</taxon>
        <taxon>Bacteroides</taxon>
    </lineage>
</organism>
<dbReference type="EMBL" id="JABAGL010000002">
    <property type="protein sequence ID" value="NME84878.1"/>
    <property type="molecule type" value="Genomic_DNA"/>
</dbReference>
<comment type="caution">
    <text evidence="4">The sequence shown here is derived from an EMBL/GenBank/DDBJ whole genome shotgun (WGS) entry which is preliminary data.</text>
</comment>
<dbReference type="Pfam" id="PF13439">
    <property type="entry name" value="Glyco_transf_4"/>
    <property type="match status" value="1"/>
</dbReference>
<dbReference type="Proteomes" id="UP000520291">
    <property type="component" value="Unassembled WGS sequence"/>
</dbReference>
<name>A0A7X9S8V5_9BACE</name>
<dbReference type="CDD" id="cd03809">
    <property type="entry name" value="GT4_MtfB-like"/>
    <property type="match status" value="1"/>
</dbReference>
<reference evidence="4 5" key="1">
    <citation type="submission" date="2020-04" db="EMBL/GenBank/DDBJ databases">
        <authorList>
            <person name="Hitch T.C.A."/>
            <person name="Wylensek D."/>
            <person name="Clavel T."/>
        </authorList>
    </citation>
    <scope>NUCLEOTIDE SEQUENCE [LARGE SCALE GENOMIC DNA]</scope>
    <source>
        <strain evidence="4 5">WCA3-601-WT-5E</strain>
    </source>
</reference>
<evidence type="ECO:0000256" key="1">
    <source>
        <dbReference type="ARBA" id="ARBA00022679"/>
    </source>
</evidence>
<dbReference type="Gene3D" id="3.40.50.2000">
    <property type="entry name" value="Glycogen Phosphorylase B"/>
    <property type="match status" value="2"/>
</dbReference>
<evidence type="ECO:0000259" key="3">
    <source>
        <dbReference type="Pfam" id="PF13439"/>
    </source>
</evidence>
<dbReference type="PANTHER" id="PTHR46401:SF2">
    <property type="entry name" value="GLYCOSYLTRANSFERASE WBBK-RELATED"/>
    <property type="match status" value="1"/>
</dbReference>
<gene>
    <name evidence="4" type="ORF">HF841_02380</name>
</gene>